<dbReference type="InterPro" id="IPR000182">
    <property type="entry name" value="GNAT_dom"/>
</dbReference>
<reference evidence="2 3" key="1">
    <citation type="submission" date="2020-03" db="EMBL/GenBank/DDBJ databases">
        <title>Genomic Encyclopedia of Type Strains, Phase IV (KMG-IV): sequencing the most valuable type-strain genomes for metagenomic binning, comparative biology and taxonomic classification.</title>
        <authorList>
            <person name="Goeker M."/>
        </authorList>
    </citation>
    <scope>NUCLEOTIDE SEQUENCE [LARGE SCALE GENOMIC DNA]</scope>
    <source>
        <strain evidence="2 3">DSM 24233</strain>
    </source>
</reference>
<dbReference type="AlphaFoldDB" id="A0A846QPR0"/>
<accession>A0A846QPR0</accession>
<protein>
    <submittedName>
        <fullName evidence="2">GNAT superfamily N-acetyltransferase</fullName>
    </submittedName>
</protein>
<evidence type="ECO:0000313" key="3">
    <source>
        <dbReference type="Proteomes" id="UP000580856"/>
    </source>
</evidence>
<dbReference type="InterPro" id="IPR016181">
    <property type="entry name" value="Acyl_CoA_acyltransferase"/>
</dbReference>
<feature type="domain" description="N-acetyltransferase" evidence="1">
    <location>
        <begin position="11"/>
        <end position="162"/>
    </location>
</feature>
<dbReference type="RefSeq" id="WP_167941382.1">
    <property type="nucleotide sequence ID" value="NZ_JAATJA010000002.1"/>
</dbReference>
<proteinExistence type="predicted"/>
<dbReference type="GO" id="GO:0016747">
    <property type="term" value="F:acyltransferase activity, transferring groups other than amino-acyl groups"/>
    <property type="evidence" value="ECO:0007669"/>
    <property type="project" value="InterPro"/>
</dbReference>
<dbReference type="CDD" id="cd04301">
    <property type="entry name" value="NAT_SF"/>
    <property type="match status" value="1"/>
</dbReference>
<dbReference type="SUPFAM" id="SSF55729">
    <property type="entry name" value="Acyl-CoA N-acyltransferases (Nat)"/>
    <property type="match status" value="1"/>
</dbReference>
<keyword evidence="3" id="KW-1185">Reference proteome</keyword>
<dbReference type="Gene3D" id="3.40.630.30">
    <property type="match status" value="1"/>
</dbReference>
<sequence length="180" mass="19841">MKKGLDFEFRRTVCEADVETVTSIVTSSGFFTEEEIEIAASLVRERLEFGPSTGYEFLFADAGGQTLGYACYGPTDDDPTLYDLYWIAMQDRLRGYGVGTRILLAVEELVRHGGGTVLRIETSSQPLYTPTRAFYEGHGYTLIDVTEDFYAPGDARCTYTRNVWEPVGGSAPSGAEVING</sequence>
<dbReference type="PROSITE" id="PS51186">
    <property type="entry name" value="GNAT"/>
    <property type="match status" value="1"/>
</dbReference>
<comment type="caution">
    <text evidence="2">The sequence shown here is derived from an EMBL/GenBank/DDBJ whole genome shotgun (WGS) entry which is preliminary data.</text>
</comment>
<dbReference type="Pfam" id="PF00583">
    <property type="entry name" value="Acetyltransf_1"/>
    <property type="match status" value="1"/>
</dbReference>
<evidence type="ECO:0000313" key="2">
    <source>
        <dbReference type="EMBL" id="NJB68303.1"/>
    </source>
</evidence>
<organism evidence="2 3">
    <name type="scientific">Desulfobaculum xiamenense</name>
    <dbReference type="NCBI Taxonomy" id="995050"/>
    <lineage>
        <taxon>Bacteria</taxon>
        <taxon>Pseudomonadati</taxon>
        <taxon>Thermodesulfobacteriota</taxon>
        <taxon>Desulfovibrionia</taxon>
        <taxon>Desulfovibrionales</taxon>
        <taxon>Desulfovibrionaceae</taxon>
        <taxon>Desulfobaculum</taxon>
    </lineage>
</organism>
<dbReference type="EMBL" id="JAATJA010000002">
    <property type="protein sequence ID" value="NJB68303.1"/>
    <property type="molecule type" value="Genomic_DNA"/>
</dbReference>
<evidence type="ECO:0000259" key="1">
    <source>
        <dbReference type="PROSITE" id="PS51186"/>
    </source>
</evidence>
<name>A0A846QPR0_9BACT</name>
<keyword evidence="2" id="KW-0808">Transferase</keyword>
<dbReference type="Proteomes" id="UP000580856">
    <property type="component" value="Unassembled WGS sequence"/>
</dbReference>
<gene>
    <name evidence="2" type="ORF">GGQ74_001976</name>
</gene>